<dbReference type="GO" id="GO:0008897">
    <property type="term" value="F:holo-[acyl-carrier-protein] synthase activity"/>
    <property type="evidence" value="ECO:0007669"/>
    <property type="project" value="InterPro"/>
</dbReference>
<feature type="binding site" evidence="2">
    <location>
        <position position="105"/>
    </location>
    <ligand>
        <name>CoA</name>
        <dbReference type="ChEBI" id="CHEBI:57287"/>
    </ligand>
</feature>
<evidence type="ECO:0000256" key="3">
    <source>
        <dbReference type="PIRSR" id="PIRSR603542-2"/>
    </source>
</evidence>
<evidence type="ECO:0000259" key="5">
    <source>
        <dbReference type="Pfam" id="PF17837"/>
    </source>
</evidence>
<feature type="domain" description="4'-phosphopantetheinyl transferase" evidence="4">
    <location>
        <begin position="101"/>
        <end position="180"/>
    </location>
</feature>
<keyword evidence="3" id="KW-0479">Metal-binding</keyword>
<evidence type="ECO:0000259" key="4">
    <source>
        <dbReference type="Pfam" id="PF01648"/>
    </source>
</evidence>
<dbReference type="Pfam" id="PF01648">
    <property type="entry name" value="ACPS"/>
    <property type="match status" value="1"/>
</dbReference>
<dbReference type="InterPro" id="IPR008278">
    <property type="entry name" value="4-PPantetheinyl_Trfase_dom"/>
</dbReference>
<sequence>MIEELLPAAAEVAERYDDAAPAPLFAAEEAVVARAVPERRREFGTTRACARTALAGLGVAPAPILPGRRGAPVWPAGVVGSMTHCAGYRAAVVARADEVMAVGVDAEPNLPLPGRQARELVTLPQERVWLTELRACRPGVCWDRLVFSAKESVYKAWYPLTGRPLDFADAEITFDPWAGTFTARLAAAAVVVNGRRVAAFHGRWLVRGGLLLTAIAPAAVGAAEGANTAASTAASTAATGAVAVPGRGPVAGGDAVRGSAVRARAGVIDR</sequence>
<proteinExistence type="predicted"/>
<dbReference type="PANTHER" id="PTHR38096:SF1">
    <property type="entry name" value="ENTEROBACTIN SYNTHASE COMPONENT D"/>
    <property type="match status" value="1"/>
</dbReference>
<feature type="binding site" evidence="3">
    <location>
        <position position="106"/>
    </location>
    <ligand>
        <name>Mg(2+)</name>
        <dbReference type="ChEBI" id="CHEBI:18420"/>
    </ligand>
</feature>
<feature type="binding site" evidence="2">
    <location>
        <position position="151"/>
    </location>
    <ligand>
        <name>CoA</name>
        <dbReference type="ChEBI" id="CHEBI:57287"/>
    </ligand>
</feature>
<dbReference type="Pfam" id="PF17837">
    <property type="entry name" value="4PPT_N"/>
    <property type="match status" value="1"/>
</dbReference>
<dbReference type="Proteomes" id="UP000254425">
    <property type="component" value="Chromosome"/>
</dbReference>
<feature type="binding site" evidence="3">
    <location>
        <position position="105"/>
    </location>
    <ligand>
        <name>Mg(2+)</name>
        <dbReference type="ChEBI" id="CHEBI:18420"/>
    </ligand>
</feature>
<feature type="binding site" evidence="3">
    <location>
        <position position="107"/>
    </location>
    <ligand>
        <name>Mg(2+)</name>
        <dbReference type="ChEBI" id="CHEBI:18420"/>
    </ligand>
</feature>
<feature type="binding site" evidence="2">
    <location>
        <begin position="83"/>
        <end position="84"/>
    </location>
    <ligand>
        <name>CoA</name>
        <dbReference type="ChEBI" id="CHEBI:57287"/>
    </ligand>
</feature>
<feature type="binding site" evidence="2">
    <location>
        <position position="39"/>
    </location>
    <ligand>
        <name>CoA</name>
        <dbReference type="ChEBI" id="CHEBI:57287"/>
    </ligand>
</feature>
<organism evidence="6 7">
    <name type="scientific">Streptomyces armeniacus</name>
    <dbReference type="NCBI Taxonomy" id="83291"/>
    <lineage>
        <taxon>Bacteria</taxon>
        <taxon>Bacillati</taxon>
        <taxon>Actinomycetota</taxon>
        <taxon>Actinomycetes</taxon>
        <taxon>Kitasatosporales</taxon>
        <taxon>Streptomycetaceae</taxon>
        <taxon>Streptomyces</taxon>
    </lineage>
</organism>
<name>A0A345XLA0_9ACTN</name>
<feature type="domain" description="4'-phosphopantetheinyl transferase N-terminal" evidence="5">
    <location>
        <begin position="27"/>
        <end position="94"/>
    </location>
</feature>
<accession>A0A345XLA0</accession>
<dbReference type="SUPFAM" id="SSF56214">
    <property type="entry name" value="4'-phosphopantetheinyl transferase"/>
    <property type="match status" value="1"/>
</dbReference>
<dbReference type="GO" id="GO:0000287">
    <property type="term" value="F:magnesium ion binding"/>
    <property type="evidence" value="ECO:0007669"/>
    <property type="project" value="InterPro"/>
</dbReference>
<dbReference type="AlphaFoldDB" id="A0A345XLA0"/>
<dbReference type="RefSeq" id="WP_208876603.1">
    <property type="nucleotide sequence ID" value="NZ_CP031320.1"/>
</dbReference>
<keyword evidence="7" id="KW-1185">Reference proteome</keyword>
<dbReference type="GO" id="GO:0009366">
    <property type="term" value="C:enterobactin synthetase complex"/>
    <property type="evidence" value="ECO:0007669"/>
    <property type="project" value="InterPro"/>
</dbReference>
<dbReference type="PANTHER" id="PTHR38096">
    <property type="entry name" value="ENTEROBACTIN SYNTHASE COMPONENT D"/>
    <property type="match status" value="1"/>
</dbReference>
<dbReference type="InterPro" id="IPR037143">
    <property type="entry name" value="4-PPantetheinyl_Trfase_dom_sf"/>
</dbReference>
<gene>
    <name evidence="6" type="ORF">DVA86_06880</name>
</gene>
<dbReference type="PRINTS" id="PR01399">
    <property type="entry name" value="ENTSNTHTASED"/>
</dbReference>
<evidence type="ECO:0000256" key="2">
    <source>
        <dbReference type="PIRSR" id="PIRSR603542-1"/>
    </source>
</evidence>
<evidence type="ECO:0000256" key="1">
    <source>
        <dbReference type="ARBA" id="ARBA00022679"/>
    </source>
</evidence>
<feature type="binding site" evidence="2">
    <location>
        <position position="155"/>
    </location>
    <ligand>
        <name>CoA</name>
        <dbReference type="ChEBI" id="CHEBI:57287"/>
    </ligand>
</feature>
<comment type="cofactor">
    <cofactor evidence="3">
        <name>Mg(2+)</name>
        <dbReference type="ChEBI" id="CHEBI:18420"/>
    </cofactor>
</comment>
<feature type="binding site" evidence="2">
    <location>
        <position position="47"/>
    </location>
    <ligand>
        <name>CoA</name>
        <dbReference type="ChEBI" id="CHEBI:57287"/>
    </ligand>
</feature>
<dbReference type="InterPro" id="IPR003542">
    <property type="entry name" value="Enbac_synth_compD-like"/>
</dbReference>
<evidence type="ECO:0000313" key="6">
    <source>
        <dbReference type="EMBL" id="AXK32416.1"/>
    </source>
</evidence>
<dbReference type="InterPro" id="IPR041354">
    <property type="entry name" value="4PPT_N"/>
</dbReference>
<feature type="binding site" evidence="2">
    <location>
        <position position="165"/>
    </location>
    <ligand>
        <name>CoA</name>
        <dbReference type="ChEBI" id="CHEBI:57287"/>
    </ligand>
</feature>
<dbReference type="KEGG" id="sarm:DVA86_06880"/>
<reference evidence="6 7" key="1">
    <citation type="submission" date="2018-07" db="EMBL/GenBank/DDBJ databases">
        <title>Draft genome of the type strain Streptomyces armeniacus ATCC 15676.</title>
        <authorList>
            <person name="Labana P."/>
            <person name="Gosse J.T."/>
            <person name="Boddy C.N."/>
        </authorList>
    </citation>
    <scope>NUCLEOTIDE SEQUENCE [LARGE SCALE GENOMIC DNA]</scope>
    <source>
        <strain evidence="6 7">ATCC 15676</strain>
    </source>
</reference>
<keyword evidence="1 6" id="KW-0808">Transferase</keyword>
<protein>
    <submittedName>
        <fullName evidence="6">4'-phosphopantetheinyl transferase</fullName>
    </submittedName>
</protein>
<dbReference type="GO" id="GO:0009239">
    <property type="term" value="P:enterobactin biosynthetic process"/>
    <property type="evidence" value="ECO:0007669"/>
    <property type="project" value="InterPro"/>
</dbReference>
<dbReference type="EMBL" id="CP031320">
    <property type="protein sequence ID" value="AXK32416.1"/>
    <property type="molecule type" value="Genomic_DNA"/>
</dbReference>
<dbReference type="GO" id="GO:0005886">
    <property type="term" value="C:plasma membrane"/>
    <property type="evidence" value="ECO:0007669"/>
    <property type="project" value="TreeGrafter"/>
</dbReference>
<keyword evidence="3" id="KW-0460">Magnesium</keyword>
<evidence type="ECO:0000313" key="7">
    <source>
        <dbReference type="Proteomes" id="UP000254425"/>
    </source>
</evidence>